<dbReference type="SUPFAM" id="SSF100950">
    <property type="entry name" value="NagB/RpiA/CoA transferase-like"/>
    <property type="match status" value="1"/>
</dbReference>
<dbReference type="OrthoDB" id="9252at2157"/>
<dbReference type="RefSeq" id="WP_054838423.1">
    <property type="nucleotide sequence ID" value="NZ_BBBY01000009.1"/>
</dbReference>
<organism evidence="1 2">
    <name type="scientific">Sulfuracidifex metallicus DSM 6482 = JCM 9184</name>
    <dbReference type="NCBI Taxonomy" id="523847"/>
    <lineage>
        <taxon>Archaea</taxon>
        <taxon>Thermoproteota</taxon>
        <taxon>Thermoprotei</taxon>
        <taxon>Sulfolobales</taxon>
        <taxon>Sulfolobaceae</taxon>
        <taxon>Sulfuracidifex</taxon>
    </lineage>
</organism>
<dbReference type="GO" id="GO:0008410">
    <property type="term" value="F:CoA-transferase activity"/>
    <property type="evidence" value="ECO:0007669"/>
    <property type="project" value="InterPro"/>
</dbReference>
<dbReference type="Gene3D" id="3.40.1080.10">
    <property type="entry name" value="Glutaconate Coenzyme A-transferase"/>
    <property type="match status" value="1"/>
</dbReference>
<protein>
    <submittedName>
        <fullName evidence="1">CoA-transferase subunit beta</fullName>
    </submittedName>
</protein>
<keyword evidence="2" id="KW-1185">Reference proteome</keyword>
<gene>
    <name evidence="1" type="ORF">GC250_11015</name>
</gene>
<evidence type="ECO:0000313" key="2">
    <source>
        <dbReference type="Proteomes" id="UP000470772"/>
    </source>
</evidence>
<dbReference type="AlphaFoldDB" id="A0A6A9QRY7"/>
<dbReference type="SMART" id="SM00882">
    <property type="entry name" value="CoA_trans"/>
    <property type="match status" value="1"/>
</dbReference>
<sequence length="240" mass="26721">MENKPRIDYVIKGISSLLQIGDRVYVGLNSIPGLLGSLMARDYYKKGIRLLGVAEADNPSIDYVTPSTGDPFMSLASPVMITPDSFDLIQKGLIDVIFLGPVQIDKYTNVNLSVIGNYEKPKVRLTGGAATAYVMPLVKKVILWNLKHSKKSLVEKVDFVTGTAWNSDNEVYVVTDLGILHFCRAKKSWEVLAHYDYSSPLEIADNTSFEVKNGSPEVISLNEDEENFINKLDPYSLRIQ</sequence>
<dbReference type="InterPro" id="IPR004165">
    <property type="entry name" value="CoA_trans_fam_I"/>
</dbReference>
<comment type="caution">
    <text evidence="1">The sequence shown here is derived from an EMBL/GenBank/DDBJ whole genome shotgun (WGS) entry which is preliminary data.</text>
</comment>
<keyword evidence="1" id="KW-0808">Transferase</keyword>
<reference evidence="1 2" key="1">
    <citation type="submission" date="2019-10" db="EMBL/GenBank/DDBJ databases">
        <title>Sequencing and Assembly of Multiple Reported Metal-Biooxidizing Members of the Extremely Thermoacidophilic Archaeal Family Sulfolobaceae.</title>
        <authorList>
            <person name="Counts J.A."/>
            <person name="Kelly R.M."/>
        </authorList>
    </citation>
    <scope>NUCLEOTIDE SEQUENCE [LARGE SCALE GENOMIC DNA]</scope>
    <source>
        <strain evidence="1 2">DSM 6482</strain>
    </source>
</reference>
<dbReference type="Pfam" id="PF01144">
    <property type="entry name" value="CoA_trans"/>
    <property type="match status" value="1"/>
</dbReference>
<accession>A0A6A9QRY7</accession>
<dbReference type="EMBL" id="WGGD01000005">
    <property type="protein sequence ID" value="MUN29951.1"/>
    <property type="molecule type" value="Genomic_DNA"/>
</dbReference>
<proteinExistence type="predicted"/>
<evidence type="ECO:0000313" key="1">
    <source>
        <dbReference type="EMBL" id="MUN29951.1"/>
    </source>
</evidence>
<dbReference type="InterPro" id="IPR037171">
    <property type="entry name" value="NagB/RpiA_transferase-like"/>
</dbReference>
<name>A0A6A9QRY7_SULME</name>
<dbReference type="Proteomes" id="UP000470772">
    <property type="component" value="Unassembled WGS sequence"/>
</dbReference>